<evidence type="ECO:0000313" key="4">
    <source>
        <dbReference type="Proteomes" id="UP000001625"/>
    </source>
</evidence>
<protein>
    <recommendedName>
        <fullName evidence="5">Outer membrane protein beta-barrel domain-containing protein</fullName>
    </recommendedName>
</protein>
<evidence type="ECO:0000256" key="1">
    <source>
        <dbReference type="ARBA" id="ARBA00004442"/>
    </source>
</evidence>
<sequence precursor="true">MKFVALLISPMMTILALHSQAAEYYVGADVVPLNLWRQSKYIICSSNCTGVSDGSSNGAGIRIGMWLPRDGNSKTGWEIGYDTLGSISGSTTYYPQGCPLLCLGPSTTATWRHEATMVHVDMLGAATDKGEALFGKIGLFRSIVRSEGNFGLGSGPYSRTVTGTGLLLGAGYIYPVTPRLSARLASDLFLFAKVADPINPGGTLSDIFVKVALGMDYTF</sequence>
<dbReference type="Proteomes" id="UP000001625">
    <property type="component" value="Chromosome"/>
</dbReference>
<dbReference type="KEGG" id="slt:Slit_0928"/>
<dbReference type="EMBL" id="CP001965">
    <property type="protein sequence ID" value="ADE11166.1"/>
    <property type="molecule type" value="Genomic_DNA"/>
</dbReference>
<accession>D5CQ02</accession>
<dbReference type="SUPFAM" id="SSF56925">
    <property type="entry name" value="OMPA-like"/>
    <property type="match status" value="1"/>
</dbReference>
<keyword evidence="4" id="KW-1185">Reference proteome</keyword>
<dbReference type="Gene3D" id="2.40.160.20">
    <property type="match status" value="1"/>
</dbReference>
<feature type="signal peptide" evidence="2">
    <location>
        <begin position="1"/>
        <end position="21"/>
    </location>
</feature>
<evidence type="ECO:0008006" key="5">
    <source>
        <dbReference type="Google" id="ProtNLM"/>
    </source>
</evidence>
<feature type="chain" id="PRO_5003070011" description="Outer membrane protein beta-barrel domain-containing protein" evidence="2">
    <location>
        <begin position="22"/>
        <end position="219"/>
    </location>
</feature>
<dbReference type="STRING" id="580332.Slit_0928"/>
<evidence type="ECO:0000256" key="2">
    <source>
        <dbReference type="SAM" id="SignalP"/>
    </source>
</evidence>
<gene>
    <name evidence="3" type="ordered locus">Slit_0928</name>
</gene>
<dbReference type="AlphaFoldDB" id="D5CQ02"/>
<dbReference type="RefSeq" id="WP_013029064.1">
    <property type="nucleotide sequence ID" value="NC_013959.1"/>
</dbReference>
<name>D5CQ02_SIDLE</name>
<comment type="subcellular location">
    <subcellularLocation>
        <location evidence="1">Cell outer membrane</location>
    </subcellularLocation>
</comment>
<dbReference type="GO" id="GO:0009279">
    <property type="term" value="C:cell outer membrane"/>
    <property type="evidence" value="ECO:0007669"/>
    <property type="project" value="UniProtKB-SubCell"/>
</dbReference>
<keyword evidence="2" id="KW-0732">Signal</keyword>
<evidence type="ECO:0000313" key="3">
    <source>
        <dbReference type="EMBL" id="ADE11166.1"/>
    </source>
</evidence>
<reference evidence="3 4" key="1">
    <citation type="submission" date="2010-03" db="EMBL/GenBank/DDBJ databases">
        <title>Complete sequence of Sideroxydans lithotrophicus ES-1.</title>
        <authorList>
            <consortium name="US DOE Joint Genome Institute"/>
            <person name="Lucas S."/>
            <person name="Copeland A."/>
            <person name="Lapidus A."/>
            <person name="Cheng J.-F."/>
            <person name="Bruce D."/>
            <person name="Goodwin L."/>
            <person name="Pitluck S."/>
            <person name="Munk A.C."/>
            <person name="Detter J.C."/>
            <person name="Han C."/>
            <person name="Tapia R."/>
            <person name="Larimer F."/>
            <person name="Land M."/>
            <person name="Hauser L."/>
            <person name="Kyrpides N."/>
            <person name="Ivanova N."/>
            <person name="Emerson D."/>
            <person name="Woyke T."/>
        </authorList>
    </citation>
    <scope>NUCLEOTIDE SEQUENCE [LARGE SCALE GENOMIC DNA]</scope>
    <source>
        <strain evidence="3 4">ES-1</strain>
    </source>
</reference>
<proteinExistence type="predicted"/>
<organism evidence="3 4">
    <name type="scientific">Sideroxydans lithotrophicus (strain ES-1)</name>
    <dbReference type="NCBI Taxonomy" id="580332"/>
    <lineage>
        <taxon>Bacteria</taxon>
        <taxon>Pseudomonadati</taxon>
        <taxon>Pseudomonadota</taxon>
        <taxon>Betaproteobacteria</taxon>
        <taxon>Nitrosomonadales</taxon>
        <taxon>Gallionellaceae</taxon>
        <taxon>Sideroxydans</taxon>
    </lineage>
</organism>
<dbReference type="HOGENOM" id="CLU_1260731_0_0_4"/>
<dbReference type="InterPro" id="IPR011250">
    <property type="entry name" value="OMP/PagP_B-barrel"/>
</dbReference>